<comment type="caution">
    <text evidence="1">The sequence shown here is derived from an EMBL/GenBank/DDBJ whole genome shotgun (WGS) entry which is preliminary data.</text>
</comment>
<dbReference type="Proteomes" id="UP001162131">
    <property type="component" value="Unassembled WGS sequence"/>
</dbReference>
<accession>A0AAU9IMM2</accession>
<keyword evidence="2" id="KW-1185">Reference proteome</keyword>
<proteinExistence type="predicted"/>
<sequence>MKTQTISVMEGKLNESSSSALNYSNESYKMASKSPENLDFQGYKIDSQLDCEQLEENSKTLQISVLLHNTSDEDPMIESSESNNFDSIISFDSIEKIKRKNQYLAQSIGEKIKELKYINSGNVKKNMRKISEILNYKNSISELKNSANCVAAETNVTKERLSNMKLAMDIALNKNGNKVKQINKTPKEDSLEGISSVKAAELINELQRSIFNNANENFTFVNAIDKEKNLKEEYTQTFNEINELSFENNSKSACCHICSII</sequence>
<dbReference type="AlphaFoldDB" id="A0AAU9IMM2"/>
<evidence type="ECO:0000313" key="2">
    <source>
        <dbReference type="Proteomes" id="UP001162131"/>
    </source>
</evidence>
<dbReference type="EMBL" id="CAJZBQ010000012">
    <property type="protein sequence ID" value="CAG9314412.1"/>
    <property type="molecule type" value="Genomic_DNA"/>
</dbReference>
<reference evidence="1" key="1">
    <citation type="submission" date="2021-09" db="EMBL/GenBank/DDBJ databases">
        <authorList>
            <consortium name="AG Swart"/>
            <person name="Singh M."/>
            <person name="Singh A."/>
            <person name="Seah K."/>
            <person name="Emmerich C."/>
        </authorList>
    </citation>
    <scope>NUCLEOTIDE SEQUENCE</scope>
    <source>
        <strain evidence="1">ATCC30299</strain>
    </source>
</reference>
<organism evidence="1 2">
    <name type="scientific">Blepharisma stoltei</name>
    <dbReference type="NCBI Taxonomy" id="1481888"/>
    <lineage>
        <taxon>Eukaryota</taxon>
        <taxon>Sar</taxon>
        <taxon>Alveolata</taxon>
        <taxon>Ciliophora</taxon>
        <taxon>Postciliodesmatophora</taxon>
        <taxon>Heterotrichea</taxon>
        <taxon>Heterotrichida</taxon>
        <taxon>Blepharismidae</taxon>
        <taxon>Blepharisma</taxon>
    </lineage>
</organism>
<gene>
    <name evidence="1" type="ORF">BSTOLATCC_MIC11419</name>
</gene>
<name>A0AAU9IMM2_9CILI</name>
<protein>
    <submittedName>
        <fullName evidence="1">Uncharacterized protein</fullName>
    </submittedName>
</protein>
<evidence type="ECO:0000313" key="1">
    <source>
        <dbReference type="EMBL" id="CAG9314412.1"/>
    </source>
</evidence>